<keyword evidence="1" id="KW-0472">Membrane</keyword>
<evidence type="ECO:0000256" key="1">
    <source>
        <dbReference type="SAM" id="Phobius"/>
    </source>
</evidence>
<keyword evidence="1" id="KW-0812">Transmembrane</keyword>
<dbReference type="Proteomes" id="UP001266099">
    <property type="component" value="Unassembled WGS sequence"/>
</dbReference>
<dbReference type="RefSeq" id="WP_309956042.1">
    <property type="nucleotide sequence ID" value="NZ_CP136414.1"/>
</dbReference>
<dbReference type="EMBL" id="JAVDUJ010000001">
    <property type="protein sequence ID" value="MDR6939391.1"/>
    <property type="molecule type" value="Genomic_DNA"/>
</dbReference>
<organism evidence="2 3">
    <name type="scientific">Arcanobacterium hippocoleae</name>
    <dbReference type="NCBI Taxonomy" id="149017"/>
    <lineage>
        <taxon>Bacteria</taxon>
        <taxon>Bacillati</taxon>
        <taxon>Actinomycetota</taxon>
        <taxon>Actinomycetes</taxon>
        <taxon>Actinomycetales</taxon>
        <taxon>Actinomycetaceae</taxon>
        <taxon>Arcanobacterium</taxon>
    </lineage>
</organism>
<protein>
    <submittedName>
        <fullName evidence="2">Membrane protein YqhA</fullName>
    </submittedName>
</protein>
<sequence length="86" mass="8930">MNFRSKLAWALAGFVAIATGLFTYYVANQVSASVIAEVNATASEGLIALWIFTIGTALVAGAIVLLLVAYLAGRRSAHLEGTDSGL</sequence>
<evidence type="ECO:0000313" key="3">
    <source>
        <dbReference type="Proteomes" id="UP001266099"/>
    </source>
</evidence>
<keyword evidence="1" id="KW-1133">Transmembrane helix</keyword>
<keyword evidence="3" id="KW-1185">Reference proteome</keyword>
<name>A0ABU1T3E8_9ACTO</name>
<accession>A0ABU1T3E8</accession>
<feature type="transmembrane region" description="Helical" evidence="1">
    <location>
        <begin position="7"/>
        <end position="27"/>
    </location>
</feature>
<reference evidence="2 3" key="1">
    <citation type="submission" date="2023-07" db="EMBL/GenBank/DDBJ databases">
        <title>Sequencing the genomes of 1000 actinobacteria strains.</title>
        <authorList>
            <person name="Klenk H.-P."/>
        </authorList>
    </citation>
    <scope>NUCLEOTIDE SEQUENCE [LARGE SCALE GENOMIC DNA]</scope>
    <source>
        <strain evidence="2 3">DSM 15539</strain>
    </source>
</reference>
<comment type="caution">
    <text evidence="2">The sequence shown here is derived from an EMBL/GenBank/DDBJ whole genome shotgun (WGS) entry which is preliminary data.</text>
</comment>
<feature type="transmembrane region" description="Helical" evidence="1">
    <location>
        <begin position="47"/>
        <end position="72"/>
    </location>
</feature>
<proteinExistence type="predicted"/>
<gene>
    <name evidence="2" type="ORF">J2S36_000934</name>
</gene>
<evidence type="ECO:0000313" key="2">
    <source>
        <dbReference type="EMBL" id="MDR6939391.1"/>
    </source>
</evidence>